<sequence>PPLLPFSSLSSSLSSLLSSPLLRLLSSPPLLSPLGNPLSLVDLVPVLQNTLKDESSVTCKMACSAVRHCIMTLCSSTLSELGLHLLVDLLTLKDCSYWLVRTELLETLAEMDFR</sequence>
<reference evidence="4" key="1">
    <citation type="submission" date="2018-06" db="EMBL/GenBank/DDBJ databases">
        <title>Genome assembly of Danube salmon.</title>
        <authorList>
            <person name="Macqueen D.J."/>
            <person name="Gundappa M.K."/>
        </authorList>
    </citation>
    <scope>NUCLEOTIDE SEQUENCE [LARGE SCALE GENOMIC DNA]</scope>
</reference>
<dbReference type="InterPro" id="IPR016024">
    <property type="entry name" value="ARM-type_fold"/>
</dbReference>
<organism evidence="3 4">
    <name type="scientific">Hucho hucho</name>
    <name type="common">huchen</name>
    <dbReference type="NCBI Taxonomy" id="62062"/>
    <lineage>
        <taxon>Eukaryota</taxon>
        <taxon>Metazoa</taxon>
        <taxon>Chordata</taxon>
        <taxon>Craniata</taxon>
        <taxon>Vertebrata</taxon>
        <taxon>Euteleostomi</taxon>
        <taxon>Actinopterygii</taxon>
        <taxon>Neopterygii</taxon>
        <taxon>Teleostei</taxon>
        <taxon>Protacanthopterygii</taxon>
        <taxon>Salmoniformes</taxon>
        <taxon>Salmonidae</taxon>
        <taxon>Salmoninae</taxon>
        <taxon>Hucho</taxon>
    </lineage>
</organism>
<dbReference type="InterPro" id="IPR011989">
    <property type="entry name" value="ARM-like"/>
</dbReference>
<dbReference type="AlphaFoldDB" id="A0A4W5L171"/>
<proteinExistence type="inferred from homology"/>
<dbReference type="GO" id="GO:0005737">
    <property type="term" value="C:cytoplasm"/>
    <property type="evidence" value="ECO:0007669"/>
    <property type="project" value="TreeGrafter"/>
</dbReference>
<keyword evidence="4" id="KW-1185">Reference proteome</keyword>
<evidence type="ECO:0000256" key="1">
    <source>
        <dbReference type="ARBA" id="ARBA00002907"/>
    </source>
</evidence>
<reference evidence="3" key="2">
    <citation type="submission" date="2025-08" db="UniProtKB">
        <authorList>
            <consortium name="Ensembl"/>
        </authorList>
    </citation>
    <scope>IDENTIFICATION</scope>
</reference>
<dbReference type="GeneTree" id="ENSGT00390000015863"/>
<dbReference type="STRING" id="62062.ENSHHUP00000018266"/>
<dbReference type="Ensembl" id="ENSHHUT00000018923.1">
    <property type="protein sequence ID" value="ENSHHUP00000018266.1"/>
    <property type="gene ID" value="ENSHHUG00000011379.1"/>
</dbReference>
<dbReference type="PANTHER" id="PTHR10170:SF10">
    <property type="entry name" value="HUNTINGTIN"/>
    <property type="match status" value="1"/>
</dbReference>
<dbReference type="InterPro" id="IPR024613">
    <property type="entry name" value="Huntingtin_N_HEAT_rpt-2"/>
</dbReference>
<reference evidence="3" key="3">
    <citation type="submission" date="2025-09" db="UniProtKB">
        <authorList>
            <consortium name="Ensembl"/>
        </authorList>
    </citation>
    <scope>IDENTIFICATION</scope>
</reference>
<name>A0A4W5L171_9TELE</name>
<dbReference type="InterPro" id="IPR028426">
    <property type="entry name" value="Huntingtin_fam"/>
</dbReference>
<evidence type="ECO:0000313" key="3">
    <source>
        <dbReference type="Ensembl" id="ENSHHUP00000018266.1"/>
    </source>
</evidence>
<dbReference type="SUPFAM" id="SSF48371">
    <property type="entry name" value="ARM repeat"/>
    <property type="match status" value="1"/>
</dbReference>
<dbReference type="Pfam" id="PF12372">
    <property type="entry name" value="Htt_N-HEAT"/>
    <property type="match status" value="1"/>
</dbReference>
<comment type="function">
    <text evidence="1">May play a role in microtubule-mediated transport or vesicle function.</text>
</comment>
<protein>
    <submittedName>
        <fullName evidence="3">Uncharacterized protein</fullName>
    </submittedName>
</protein>
<evidence type="ECO:0000313" key="4">
    <source>
        <dbReference type="Proteomes" id="UP000314982"/>
    </source>
</evidence>
<dbReference type="PANTHER" id="PTHR10170">
    <property type="entry name" value="HUNTINGTON DISEASE PROTEIN"/>
    <property type="match status" value="1"/>
</dbReference>
<comment type="similarity">
    <text evidence="2">Belongs to the huntingtin family.</text>
</comment>
<evidence type="ECO:0000256" key="2">
    <source>
        <dbReference type="ARBA" id="ARBA00007153"/>
    </source>
</evidence>
<dbReference type="Proteomes" id="UP000314982">
    <property type="component" value="Unassembled WGS sequence"/>
</dbReference>
<accession>A0A4W5L171</accession>
<dbReference type="Gene3D" id="1.25.10.10">
    <property type="entry name" value="Leucine-rich Repeat Variant"/>
    <property type="match status" value="1"/>
</dbReference>